<keyword evidence="3" id="KW-1185">Reference proteome</keyword>
<evidence type="ECO:0000313" key="3">
    <source>
        <dbReference type="Proteomes" id="UP000321085"/>
    </source>
</evidence>
<comment type="caution">
    <text evidence="2">The sequence shown here is derived from an EMBL/GenBank/DDBJ whole genome shotgun (WGS) entry which is preliminary data.</text>
</comment>
<name>A0A512BSJ3_9HYPH</name>
<evidence type="ECO:0008006" key="4">
    <source>
        <dbReference type="Google" id="ProtNLM"/>
    </source>
</evidence>
<sequence length="97" mass="10916">MKKLVLALALIASVSEVRAQQRPFYPGLPCRQVQQIVAANGAAVISTGQFTYDRYVRDRSFCEINESIEPVWVPSLDTPQCPVGYRCRTGRYNTFSD</sequence>
<feature type="signal peptide" evidence="1">
    <location>
        <begin position="1"/>
        <end position="19"/>
    </location>
</feature>
<reference evidence="2 3" key="1">
    <citation type="submission" date="2019-07" db="EMBL/GenBank/DDBJ databases">
        <title>Whole genome shotgun sequence of Microvirga aerophila NBRC 106136.</title>
        <authorList>
            <person name="Hosoyama A."/>
            <person name="Uohara A."/>
            <person name="Ohji S."/>
            <person name="Ichikawa N."/>
        </authorList>
    </citation>
    <scope>NUCLEOTIDE SEQUENCE [LARGE SCALE GENOMIC DNA]</scope>
    <source>
        <strain evidence="2 3">NBRC 106136</strain>
    </source>
</reference>
<dbReference type="Proteomes" id="UP000321085">
    <property type="component" value="Unassembled WGS sequence"/>
</dbReference>
<feature type="chain" id="PRO_5022091596" description="KTSC domain-containing protein" evidence="1">
    <location>
        <begin position="20"/>
        <end position="97"/>
    </location>
</feature>
<accession>A0A512BSJ3</accession>
<keyword evidence="1" id="KW-0732">Signal</keyword>
<evidence type="ECO:0000256" key="1">
    <source>
        <dbReference type="SAM" id="SignalP"/>
    </source>
</evidence>
<evidence type="ECO:0000313" key="2">
    <source>
        <dbReference type="EMBL" id="GEO14949.1"/>
    </source>
</evidence>
<dbReference type="EMBL" id="BJYU01000032">
    <property type="protein sequence ID" value="GEO14949.1"/>
    <property type="molecule type" value="Genomic_DNA"/>
</dbReference>
<proteinExistence type="predicted"/>
<protein>
    <recommendedName>
        <fullName evidence="4">KTSC domain-containing protein</fullName>
    </recommendedName>
</protein>
<dbReference type="OrthoDB" id="7870801at2"/>
<dbReference type="AlphaFoldDB" id="A0A512BSJ3"/>
<dbReference type="RefSeq" id="WP_114188217.1">
    <property type="nucleotide sequence ID" value="NZ_BJYU01000032.1"/>
</dbReference>
<organism evidence="2 3">
    <name type="scientific">Microvirga aerophila</name>
    <dbReference type="NCBI Taxonomy" id="670291"/>
    <lineage>
        <taxon>Bacteria</taxon>
        <taxon>Pseudomonadati</taxon>
        <taxon>Pseudomonadota</taxon>
        <taxon>Alphaproteobacteria</taxon>
        <taxon>Hyphomicrobiales</taxon>
        <taxon>Methylobacteriaceae</taxon>
        <taxon>Microvirga</taxon>
    </lineage>
</organism>
<gene>
    <name evidence="2" type="ORF">MAE02_26450</name>
</gene>